<protein>
    <submittedName>
        <fullName evidence="2">Solute carrier family 35 member E2</fullName>
    </submittedName>
</protein>
<keyword evidence="3" id="KW-1185">Reference proteome</keyword>
<dbReference type="OrthoDB" id="6418713at2759"/>
<keyword evidence="1" id="KW-0472">Membrane</keyword>
<evidence type="ECO:0000256" key="1">
    <source>
        <dbReference type="SAM" id="Phobius"/>
    </source>
</evidence>
<keyword evidence="1" id="KW-0812">Transmembrane</keyword>
<comment type="caution">
    <text evidence="2">The sequence shown here is derived from an EMBL/GenBank/DDBJ whole genome shotgun (WGS) entry which is preliminary data.</text>
</comment>
<gene>
    <name evidence="2" type="primary">NCL1_35897</name>
    <name evidence="2" type="ORF">NPIL_433701</name>
</gene>
<accession>A0A8X6JK34</accession>
<keyword evidence="1" id="KW-1133">Transmembrane helix</keyword>
<name>A0A8X6JK34_NEPPI</name>
<dbReference type="Proteomes" id="UP000887013">
    <property type="component" value="Unassembled WGS sequence"/>
</dbReference>
<dbReference type="EMBL" id="BMAW01043181">
    <property type="protein sequence ID" value="GFS37996.1"/>
    <property type="molecule type" value="Genomic_DNA"/>
</dbReference>
<sequence>MDSKEVTPIVRREHCDPEHIVSSECIMEKNEPNTVRYDDEIPLLPVQNLLKMKSDSGIFPSKAVLCIILWYFFSFTTLFLNKYILAYGQGDPTLLGLFPIL</sequence>
<reference evidence="2" key="1">
    <citation type="submission" date="2020-08" db="EMBL/GenBank/DDBJ databases">
        <title>Multicomponent nature underlies the extraordinary mechanical properties of spider dragline silk.</title>
        <authorList>
            <person name="Kono N."/>
            <person name="Nakamura H."/>
            <person name="Mori M."/>
            <person name="Yoshida Y."/>
            <person name="Ohtoshi R."/>
            <person name="Malay A.D."/>
            <person name="Moran D.A.P."/>
            <person name="Tomita M."/>
            <person name="Numata K."/>
            <person name="Arakawa K."/>
        </authorList>
    </citation>
    <scope>NUCLEOTIDE SEQUENCE</scope>
</reference>
<evidence type="ECO:0000313" key="2">
    <source>
        <dbReference type="EMBL" id="GFS37996.1"/>
    </source>
</evidence>
<dbReference type="AlphaFoldDB" id="A0A8X6JK34"/>
<evidence type="ECO:0000313" key="3">
    <source>
        <dbReference type="Proteomes" id="UP000887013"/>
    </source>
</evidence>
<feature type="transmembrane region" description="Helical" evidence="1">
    <location>
        <begin position="58"/>
        <end position="80"/>
    </location>
</feature>
<proteinExistence type="predicted"/>
<organism evidence="2 3">
    <name type="scientific">Nephila pilipes</name>
    <name type="common">Giant wood spider</name>
    <name type="synonym">Nephila maculata</name>
    <dbReference type="NCBI Taxonomy" id="299642"/>
    <lineage>
        <taxon>Eukaryota</taxon>
        <taxon>Metazoa</taxon>
        <taxon>Ecdysozoa</taxon>
        <taxon>Arthropoda</taxon>
        <taxon>Chelicerata</taxon>
        <taxon>Arachnida</taxon>
        <taxon>Araneae</taxon>
        <taxon>Araneomorphae</taxon>
        <taxon>Entelegynae</taxon>
        <taxon>Araneoidea</taxon>
        <taxon>Nephilidae</taxon>
        <taxon>Nephila</taxon>
    </lineage>
</organism>